<evidence type="ECO:0000256" key="5">
    <source>
        <dbReference type="SAM" id="Phobius"/>
    </source>
</evidence>
<dbReference type="CDD" id="cd09325">
    <property type="entry name" value="TDT_C4-dicarb_trans"/>
    <property type="match status" value="1"/>
</dbReference>
<feature type="transmembrane region" description="Helical" evidence="5">
    <location>
        <begin position="158"/>
        <end position="175"/>
    </location>
</feature>
<evidence type="ECO:0000313" key="7">
    <source>
        <dbReference type="Proteomes" id="UP000014018"/>
    </source>
</evidence>
<evidence type="ECO:0000256" key="2">
    <source>
        <dbReference type="ARBA" id="ARBA00022692"/>
    </source>
</evidence>
<evidence type="ECO:0000313" key="6">
    <source>
        <dbReference type="EMBL" id="EOO27884.1"/>
    </source>
</evidence>
<feature type="transmembrane region" description="Helical" evidence="5">
    <location>
        <begin position="7"/>
        <end position="26"/>
    </location>
</feature>
<protein>
    <recommendedName>
        <fullName evidence="8">Exfoliative toxin A/B</fullName>
    </recommendedName>
</protein>
<dbReference type="InterPro" id="IPR038665">
    <property type="entry name" value="Voltage-dep_anion_channel_sf"/>
</dbReference>
<evidence type="ECO:0000256" key="3">
    <source>
        <dbReference type="ARBA" id="ARBA00022989"/>
    </source>
</evidence>
<dbReference type="InterPro" id="IPR004695">
    <property type="entry name" value="SLAC1/Mae1/Ssu1/TehA"/>
</dbReference>
<proteinExistence type="predicted"/>
<dbReference type="Gene3D" id="1.50.10.150">
    <property type="entry name" value="Voltage-dependent anion channel"/>
    <property type="match status" value="1"/>
</dbReference>
<keyword evidence="4 5" id="KW-0472">Membrane</keyword>
<evidence type="ECO:0000256" key="4">
    <source>
        <dbReference type="ARBA" id="ARBA00023136"/>
    </source>
</evidence>
<dbReference type="PANTHER" id="PTHR37955">
    <property type="entry name" value="TELLURITE RESISTANCE PROTEIN TEHA"/>
    <property type="match status" value="1"/>
</dbReference>
<dbReference type="GO" id="GO:0046583">
    <property type="term" value="F:monoatomic cation efflux transmembrane transporter activity"/>
    <property type="evidence" value="ECO:0007669"/>
    <property type="project" value="TreeGrafter"/>
</dbReference>
<dbReference type="Pfam" id="PF03595">
    <property type="entry name" value="SLAC1"/>
    <property type="match status" value="1"/>
</dbReference>
<keyword evidence="2 5" id="KW-0812">Transmembrane</keyword>
<feature type="transmembrane region" description="Helical" evidence="5">
    <location>
        <begin position="248"/>
        <end position="271"/>
    </location>
</feature>
<feature type="transmembrane region" description="Helical" evidence="5">
    <location>
        <begin position="100"/>
        <end position="121"/>
    </location>
</feature>
<feature type="transmembrane region" description="Helical" evidence="5">
    <location>
        <begin position="67"/>
        <end position="88"/>
    </location>
</feature>
<feature type="transmembrane region" description="Helical" evidence="5">
    <location>
        <begin position="215"/>
        <end position="236"/>
    </location>
</feature>
<feature type="transmembrane region" description="Helical" evidence="5">
    <location>
        <begin position="187"/>
        <end position="209"/>
    </location>
</feature>
<feature type="transmembrane region" description="Helical" evidence="5">
    <location>
        <begin position="32"/>
        <end position="55"/>
    </location>
</feature>
<evidence type="ECO:0000256" key="1">
    <source>
        <dbReference type="ARBA" id="ARBA00004141"/>
    </source>
</evidence>
<accession>A0A9W5PLA1</accession>
<reference evidence="6 7" key="1">
    <citation type="submission" date="2012-12" db="EMBL/GenBank/DDBJ databases">
        <title>The Genome Sequence of Bacillus cereus VD133.</title>
        <authorList>
            <consortium name="The Broad Institute Genome Sequencing Platform"/>
            <consortium name="The Broad Institute Genome Sequencing Center for Infectious Disease"/>
            <person name="Feldgarden M."/>
            <person name="Van der Auwera G.A."/>
            <person name="Mahillon J."/>
            <person name="Duprez V."/>
            <person name="Timmery S."/>
            <person name="Mattelet C."/>
            <person name="Dierick K."/>
            <person name="Sun M."/>
            <person name="Yu Z."/>
            <person name="Zhu L."/>
            <person name="Hu X."/>
            <person name="Shank E.B."/>
            <person name="Swiecicka I."/>
            <person name="Hansen B.M."/>
            <person name="Andrup L."/>
            <person name="Walker B."/>
            <person name="Young S.K."/>
            <person name="Zeng Q."/>
            <person name="Gargeya S."/>
            <person name="Fitzgerald M."/>
            <person name="Haas B."/>
            <person name="Abouelleil A."/>
            <person name="Alvarado L."/>
            <person name="Arachchi H.M."/>
            <person name="Berlin A.M."/>
            <person name="Chapman S.B."/>
            <person name="Dewar J."/>
            <person name="Goldberg J."/>
            <person name="Griggs A."/>
            <person name="Gujja S."/>
            <person name="Hansen M."/>
            <person name="Howarth C."/>
            <person name="Imamovic A."/>
            <person name="Larimer J."/>
            <person name="McCowan C."/>
            <person name="Murphy C."/>
            <person name="Neiman D."/>
            <person name="Pearson M."/>
            <person name="Priest M."/>
            <person name="Roberts A."/>
            <person name="Saif S."/>
            <person name="Shea T."/>
            <person name="Sisk P."/>
            <person name="Sykes S."/>
            <person name="Wortman J."/>
            <person name="Nusbaum C."/>
            <person name="Birren B."/>
        </authorList>
    </citation>
    <scope>NUCLEOTIDE SEQUENCE [LARGE SCALE GENOMIC DNA]</scope>
    <source>
        <strain evidence="6 7">VD133</strain>
    </source>
</reference>
<comment type="subcellular location">
    <subcellularLocation>
        <location evidence="1">Membrane</location>
        <topology evidence="1">Multi-pass membrane protein</topology>
    </subcellularLocation>
</comment>
<organism evidence="6 7">
    <name type="scientific">Bacillus cereus VD133</name>
    <dbReference type="NCBI Taxonomy" id="1053233"/>
    <lineage>
        <taxon>Bacteria</taxon>
        <taxon>Bacillati</taxon>
        <taxon>Bacillota</taxon>
        <taxon>Bacilli</taxon>
        <taxon>Bacillales</taxon>
        <taxon>Bacillaceae</taxon>
        <taxon>Bacillus</taxon>
        <taxon>Bacillus cereus group</taxon>
    </lineage>
</organism>
<evidence type="ECO:0008006" key="8">
    <source>
        <dbReference type="Google" id="ProtNLM"/>
    </source>
</evidence>
<dbReference type="RefSeq" id="WP_016111821.1">
    <property type="nucleotide sequence ID" value="NZ_KB976193.1"/>
</dbReference>
<dbReference type="InterPro" id="IPR052951">
    <property type="entry name" value="Tellurite_res_ion_channel"/>
</dbReference>
<dbReference type="Proteomes" id="UP000014018">
    <property type="component" value="Unassembled WGS sequence"/>
</dbReference>
<dbReference type="GO" id="GO:0005886">
    <property type="term" value="C:plasma membrane"/>
    <property type="evidence" value="ECO:0007669"/>
    <property type="project" value="TreeGrafter"/>
</dbReference>
<comment type="caution">
    <text evidence="6">The sequence shown here is derived from an EMBL/GenBank/DDBJ whole genome shotgun (WGS) entry which is preliminary data.</text>
</comment>
<dbReference type="AlphaFoldDB" id="A0A9W5PLA1"/>
<feature type="transmembrane region" description="Helical" evidence="5">
    <location>
        <begin position="277"/>
        <end position="299"/>
    </location>
</feature>
<gene>
    <name evidence="6" type="ORF">IIU_05867</name>
</gene>
<sequence>MVNFLKSIPIPICGLILALVSMGNLIKLQGFITFGNVIGIIGIILESLILLKIIFQWEHTVDTLKNPIVASVSPTFTMGLMTICTYFVGFFSNSNYIKVIWLIIIVIHFILMIYFSYFFLISKKISITDIYPSWFIVYVGMGDISVTSNNFYPELGRNMFWITFALYIILLPVILKRVFIVKNMEEPTLPLITIIAAPGSLCLTGYMNAFNDKNLFFIIALLALSQILYFIVIGHLPRLLKLKFYPSYAAFTFPLVISATAVTTVNTYFNFLGMNNFLISLLAIMESIVAFIIVLYVLFRYLSFLMREYKGLCCKVF</sequence>
<name>A0A9W5PLA1_BACCE</name>
<dbReference type="EMBL" id="AHFB01000104">
    <property type="protein sequence ID" value="EOO27884.1"/>
    <property type="molecule type" value="Genomic_DNA"/>
</dbReference>
<keyword evidence="3 5" id="KW-1133">Transmembrane helix</keyword>
<dbReference type="PANTHER" id="PTHR37955:SF1">
    <property type="entry name" value="DEP DOMAIN-CONTAINING PROTEIN"/>
    <property type="match status" value="1"/>
</dbReference>